<reference evidence="1" key="1">
    <citation type="submission" date="2020-09" db="EMBL/GenBank/DDBJ databases">
        <title>Bacillus faecalis sp. nov., a moderately halophilic bacterium isolated from cow faeces.</title>
        <authorList>
            <person name="Jiang L."/>
            <person name="Lee J."/>
        </authorList>
    </citation>
    <scope>NUCLEOTIDE SEQUENCE</scope>
    <source>
        <strain evidence="1">AGMB 02131</strain>
    </source>
</reference>
<dbReference type="Proteomes" id="UP000602076">
    <property type="component" value="Unassembled WGS sequence"/>
</dbReference>
<proteinExistence type="predicted"/>
<sequence length="171" mass="19403">MIKIVGAALIFAACTILGFQFSRHLSERPKQLRYFKTALQALEAEIMFGHIPLQEASVRLSKQMPKPVNLFFNRFSANLQTEGATVKRAWTESLKSISSMLALQTKDLEILEQFGETLGKHDRFQQQKQIALTMTHLEREENEALLAQSKYEKMIKSLGVLVGLLLIILLV</sequence>
<comment type="caution">
    <text evidence="1">The sequence shown here is derived from an EMBL/GenBank/DDBJ whole genome shotgun (WGS) entry which is preliminary data.</text>
</comment>
<dbReference type="EMBL" id="JACXSI010000013">
    <property type="protein sequence ID" value="MBD3108103.1"/>
    <property type="molecule type" value="Genomic_DNA"/>
</dbReference>
<keyword evidence="2" id="KW-1185">Reference proteome</keyword>
<dbReference type="PIRSF" id="PIRSF021435">
    <property type="entry name" value="SpoIIIAB"/>
    <property type="match status" value="1"/>
</dbReference>
<dbReference type="Pfam" id="PF09548">
    <property type="entry name" value="Spore_III_AB"/>
    <property type="match status" value="1"/>
</dbReference>
<evidence type="ECO:0000313" key="2">
    <source>
        <dbReference type="Proteomes" id="UP000602076"/>
    </source>
</evidence>
<name>A0A927CV10_9BACI</name>
<accession>A0A927CV10</accession>
<dbReference type="AlphaFoldDB" id="A0A927CV10"/>
<gene>
    <name evidence="1" type="ORF">IEO70_06960</name>
</gene>
<dbReference type="RefSeq" id="WP_190997680.1">
    <property type="nucleotide sequence ID" value="NZ_JACXSI010000013.1"/>
</dbReference>
<dbReference type="InterPro" id="IPR014198">
    <property type="entry name" value="Spore_III_AB"/>
</dbReference>
<organism evidence="1 2">
    <name type="scientific">Peribacillus faecalis</name>
    <dbReference type="NCBI Taxonomy" id="2772559"/>
    <lineage>
        <taxon>Bacteria</taxon>
        <taxon>Bacillati</taxon>
        <taxon>Bacillota</taxon>
        <taxon>Bacilli</taxon>
        <taxon>Bacillales</taxon>
        <taxon>Bacillaceae</taxon>
        <taxon>Peribacillus</taxon>
    </lineage>
</organism>
<evidence type="ECO:0000313" key="1">
    <source>
        <dbReference type="EMBL" id="MBD3108103.1"/>
    </source>
</evidence>
<protein>
    <submittedName>
        <fullName evidence="1">Stage III sporulation protein SpoAB</fullName>
    </submittedName>
</protein>
<dbReference type="NCBIfam" id="TIGR02833">
    <property type="entry name" value="spore_III_AB"/>
    <property type="match status" value="1"/>
</dbReference>